<dbReference type="EMBL" id="CADEPI010000017">
    <property type="protein sequence ID" value="CAB3364746.1"/>
    <property type="molecule type" value="Genomic_DNA"/>
</dbReference>
<dbReference type="PRINTS" id="PR00896">
    <property type="entry name" value="VASOPRESSINR"/>
</dbReference>
<keyword evidence="9 10" id="KW-0807">Transducer</keyword>
<proteinExistence type="inferred from homology"/>
<dbReference type="InterPro" id="IPR001817">
    <property type="entry name" value="Vasoprsn_rcpt"/>
</dbReference>
<keyword evidence="8 10" id="KW-0325">Glycoprotein</keyword>
<evidence type="ECO:0000256" key="6">
    <source>
        <dbReference type="ARBA" id="ARBA00023136"/>
    </source>
</evidence>
<dbReference type="InterPro" id="IPR017452">
    <property type="entry name" value="GPCR_Rhodpsn_7TM"/>
</dbReference>
<comment type="subcellular location">
    <subcellularLocation>
        <location evidence="1 10">Cell membrane</location>
        <topology evidence="1 10">Multi-pass membrane protein</topology>
    </subcellularLocation>
</comment>
<evidence type="ECO:0000313" key="13">
    <source>
        <dbReference type="Proteomes" id="UP000494165"/>
    </source>
</evidence>
<feature type="transmembrane region" description="Helical" evidence="10">
    <location>
        <begin position="263"/>
        <end position="284"/>
    </location>
</feature>
<dbReference type="AlphaFoldDB" id="A0A8S1BYG0"/>
<feature type="transmembrane region" description="Helical" evidence="10">
    <location>
        <begin position="28"/>
        <end position="51"/>
    </location>
</feature>
<feature type="transmembrane region" description="Helical" evidence="10">
    <location>
        <begin position="192"/>
        <end position="217"/>
    </location>
</feature>
<evidence type="ECO:0000256" key="2">
    <source>
        <dbReference type="ARBA" id="ARBA00022475"/>
    </source>
</evidence>
<dbReference type="GO" id="GO:0005886">
    <property type="term" value="C:plasma membrane"/>
    <property type="evidence" value="ECO:0007669"/>
    <property type="project" value="UniProtKB-SubCell"/>
</dbReference>
<dbReference type="SMART" id="SM01381">
    <property type="entry name" value="7TM_GPCR_Srsx"/>
    <property type="match status" value="1"/>
</dbReference>
<dbReference type="PANTHER" id="PTHR24241">
    <property type="entry name" value="NEUROPEPTIDE RECEPTOR-RELATED G-PROTEIN COUPLED RECEPTOR"/>
    <property type="match status" value="1"/>
</dbReference>
<dbReference type="GO" id="GO:0042277">
    <property type="term" value="F:peptide binding"/>
    <property type="evidence" value="ECO:0007669"/>
    <property type="project" value="TreeGrafter"/>
</dbReference>
<feature type="transmembrane region" description="Helical" evidence="10">
    <location>
        <begin position="109"/>
        <end position="130"/>
    </location>
</feature>
<evidence type="ECO:0000259" key="11">
    <source>
        <dbReference type="PROSITE" id="PS50262"/>
    </source>
</evidence>
<keyword evidence="5 10" id="KW-0297">G-protein coupled receptor</keyword>
<keyword evidence="3 10" id="KW-0812">Transmembrane</keyword>
<dbReference type="Pfam" id="PF00001">
    <property type="entry name" value="7tm_1"/>
    <property type="match status" value="1"/>
</dbReference>
<feature type="transmembrane region" description="Helical" evidence="10">
    <location>
        <begin position="304"/>
        <end position="323"/>
    </location>
</feature>
<feature type="transmembrane region" description="Helical" evidence="10">
    <location>
        <begin position="63"/>
        <end position="84"/>
    </location>
</feature>
<dbReference type="PROSITE" id="PS50262">
    <property type="entry name" value="G_PROTEIN_RECEP_F1_2"/>
    <property type="match status" value="1"/>
</dbReference>
<evidence type="ECO:0000256" key="4">
    <source>
        <dbReference type="ARBA" id="ARBA00022989"/>
    </source>
</evidence>
<protein>
    <recommendedName>
        <fullName evidence="11">G-protein coupled receptors family 1 profile domain-containing protein</fullName>
    </recommendedName>
</protein>
<dbReference type="Gene3D" id="1.20.1070.10">
    <property type="entry name" value="Rhodopsin 7-helix transmembrane proteins"/>
    <property type="match status" value="1"/>
</dbReference>
<evidence type="ECO:0000313" key="12">
    <source>
        <dbReference type="EMBL" id="CAB3364746.1"/>
    </source>
</evidence>
<name>A0A8S1BYG0_9INSE</name>
<dbReference type="OrthoDB" id="6435638at2759"/>
<dbReference type="PANTHER" id="PTHR24241:SF161">
    <property type="entry name" value="G-PROTEIN COUPLED RECEPTORS FAMILY 1 PROFILE DOMAIN-CONTAINING PROTEIN"/>
    <property type="match status" value="1"/>
</dbReference>
<evidence type="ECO:0000256" key="10">
    <source>
        <dbReference type="RuleBase" id="RU046427"/>
    </source>
</evidence>
<evidence type="ECO:0000256" key="7">
    <source>
        <dbReference type="ARBA" id="ARBA00023170"/>
    </source>
</evidence>
<accession>A0A8S1BYG0</accession>
<feature type="transmembrane region" description="Helical" evidence="10">
    <location>
        <begin position="142"/>
        <end position="164"/>
    </location>
</feature>
<gene>
    <name evidence="12" type="ORF">CLODIP_2_CD03531</name>
</gene>
<sequence length="423" mass="46705">MNLSETDNSSSNVDVHSVRDEQLARVEIATLVFIFAVTVVGNSLILAAILFRRAKISRMYFYIMHLSIADLVTAFFNVLPQIAWELTYRFRGGNVLCKAVKFGQILGPYLSSFILVLTAVDRYYAICLPLSYFTWPVRRARALVVVAWVLALACCAPQTFIFSYQPATPDGLTFDCWGTFPEGWGERAYVTWYSGSVFLAPLLVLVFAYTCICQAIWRNYNAKKDSIAGLHLPKEPLAGNGPLQPRVHSIRGISRAKLKTVKLTVVVIACYVICSSPFISAQLWATWDPDAINSPFWSGPTFTILTLLASLNSCVNPWIYLVFNPDLAVLVKQQLLCRRRPHAVRRPVTGGGSNSSDSQAASSSLRSRSRYTAHYPLLPPPSKSFLAPRSVVHKSFSDPTVGLGKAAAVVLITASAKPPVDFV</sequence>
<evidence type="ECO:0000256" key="3">
    <source>
        <dbReference type="ARBA" id="ARBA00022692"/>
    </source>
</evidence>
<dbReference type="Proteomes" id="UP000494165">
    <property type="component" value="Unassembled WGS sequence"/>
</dbReference>
<dbReference type="GO" id="GO:0005000">
    <property type="term" value="F:vasopressin receptor activity"/>
    <property type="evidence" value="ECO:0007669"/>
    <property type="project" value="InterPro"/>
</dbReference>
<evidence type="ECO:0000256" key="8">
    <source>
        <dbReference type="ARBA" id="ARBA00023180"/>
    </source>
</evidence>
<keyword evidence="13" id="KW-1185">Reference proteome</keyword>
<dbReference type="GO" id="GO:0032870">
    <property type="term" value="P:cellular response to hormone stimulus"/>
    <property type="evidence" value="ECO:0007669"/>
    <property type="project" value="TreeGrafter"/>
</dbReference>
<evidence type="ECO:0000256" key="9">
    <source>
        <dbReference type="ARBA" id="ARBA00023224"/>
    </source>
</evidence>
<organism evidence="12 13">
    <name type="scientific">Cloeon dipterum</name>
    <dbReference type="NCBI Taxonomy" id="197152"/>
    <lineage>
        <taxon>Eukaryota</taxon>
        <taxon>Metazoa</taxon>
        <taxon>Ecdysozoa</taxon>
        <taxon>Arthropoda</taxon>
        <taxon>Hexapoda</taxon>
        <taxon>Insecta</taxon>
        <taxon>Pterygota</taxon>
        <taxon>Palaeoptera</taxon>
        <taxon>Ephemeroptera</taxon>
        <taxon>Pisciforma</taxon>
        <taxon>Baetidae</taxon>
        <taxon>Cloeon</taxon>
    </lineage>
</organism>
<comment type="similarity">
    <text evidence="10">Belongs to the G-protein coupled receptor 1 family. Vasopressin/oxytocin receptor subfamily.</text>
</comment>
<dbReference type="PROSITE" id="PS00237">
    <property type="entry name" value="G_PROTEIN_RECEP_F1_1"/>
    <property type="match status" value="1"/>
</dbReference>
<dbReference type="SUPFAM" id="SSF81321">
    <property type="entry name" value="Family A G protein-coupled receptor-like"/>
    <property type="match status" value="1"/>
</dbReference>
<keyword evidence="2" id="KW-1003">Cell membrane</keyword>
<evidence type="ECO:0000256" key="5">
    <source>
        <dbReference type="ARBA" id="ARBA00023040"/>
    </source>
</evidence>
<dbReference type="CDD" id="cd15196">
    <property type="entry name" value="7tmA_Vasopressin_Oxytocin"/>
    <property type="match status" value="1"/>
</dbReference>
<reference evidence="12 13" key="1">
    <citation type="submission" date="2020-04" db="EMBL/GenBank/DDBJ databases">
        <authorList>
            <person name="Alioto T."/>
            <person name="Alioto T."/>
            <person name="Gomez Garrido J."/>
        </authorList>
    </citation>
    <scope>NUCLEOTIDE SEQUENCE [LARGE SCALE GENOMIC DNA]</scope>
</reference>
<dbReference type="PRINTS" id="PR00237">
    <property type="entry name" value="GPCRRHODOPSN"/>
</dbReference>
<comment type="caution">
    <text evidence="12">The sequence shown here is derived from an EMBL/GenBank/DDBJ whole genome shotgun (WGS) entry which is preliminary data.</text>
</comment>
<keyword evidence="7 10" id="KW-0675">Receptor</keyword>
<keyword evidence="4 10" id="KW-1133">Transmembrane helix</keyword>
<evidence type="ECO:0000256" key="1">
    <source>
        <dbReference type="ARBA" id="ARBA00004651"/>
    </source>
</evidence>
<feature type="domain" description="G-protein coupled receptors family 1 profile" evidence="11">
    <location>
        <begin position="41"/>
        <end position="320"/>
    </location>
</feature>
<keyword evidence="6 10" id="KW-0472">Membrane</keyword>
<dbReference type="InterPro" id="IPR000276">
    <property type="entry name" value="GPCR_Rhodpsn"/>
</dbReference>